<comment type="catalytic activity">
    <reaction evidence="6">
        <text>[protein]-dithiol + NAD(+) = [protein]-disulfide + NADH + H(+)</text>
        <dbReference type="Rhea" id="RHEA:18749"/>
        <dbReference type="Rhea" id="RHEA-COMP:10593"/>
        <dbReference type="Rhea" id="RHEA-COMP:10594"/>
        <dbReference type="ChEBI" id="CHEBI:15378"/>
        <dbReference type="ChEBI" id="CHEBI:29950"/>
        <dbReference type="ChEBI" id="CHEBI:50058"/>
        <dbReference type="ChEBI" id="CHEBI:57540"/>
        <dbReference type="ChEBI" id="CHEBI:57945"/>
        <dbReference type="EC" id="1.8.1.8"/>
    </reaction>
</comment>
<comment type="catalytic activity">
    <reaction evidence="7">
        <text>[protein]-dithiol + NADP(+) = [protein]-disulfide + NADPH + H(+)</text>
        <dbReference type="Rhea" id="RHEA:18753"/>
        <dbReference type="Rhea" id="RHEA-COMP:10593"/>
        <dbReference type="Rhea" id="RHEA-COMP:10594"/>
        <dbReference type="ChEBI" id="CHEBI:15378"/>
        <dbReference type="ChEBI" id="CHEBI:29950"/>
        <dbReference type="ChEBI" id="CHEBI:50058"/>
        <dbReference type="ChEBI" id="CHEBI:57783"/>
        <dbReference type="ChEBI" id="CHEBI:58349"/>
        <dbReference type="EC" id="1.8.1.8"/>
    </reaction>
</comment>
<evidence type="ECO:0000256" key="7">
    <source>
        <dbReference type="ARBA" id="ARBA00047804"/>
    </source>
</evidence>
<dbReference type="InterPro" id="IPR052259">
    <property type="entry name" value="Nucleoredoxin-like"/>
</dbReference>
<evidence type="ECO:0000256" key="4">
    <source>
        <dbReference type="ARBA" id="ARBA00023027"/>
    </source>
</evidence>
<keyword evidence="2" id="KW-0677">Repeat</keyword>
<evidence type="ECO:0000256" key="6">
    <source>
        <dbReference type="ARBA" id="ARBA00047388"/>
    </source>
</evidence>
<dbReference type="SUPFAM" id="SSF52833">
    <property type="entry name" value="Thioredoxin-like"/>
    <property type="match status" value="1"/>
</dbReference>
<organism evidence="9">
    <name type="scientific">Coccolithus braarudii</name>
    <dbReference type="NCBI Taxonomy" id="221442"/>
    <lineage>
        <taxon>Eukaryota</taxon>
        <taxon>Haptista</taxon>
        <taxon>Haptophyta</taxon>
        <taxon>Prymnesiophyceae</taxon>
        <taxon>Coccolithales</taxon>
        <taxon>Coccolithaceae</taxon>
        <taxon>Coccolithus</taxon>
    </lineage>
</organism>
<dbReference type="PANTHER" id="PTHR13871:SF96">
    <property type="entry name" value="THIOREDOXIN DOMAIN-CONTAINING PROTEIN"/>
    <property type="match status" value="1"/>
</dbReference>
<proteinExistence type="inferred from homology"/>
<dbReference type="EC" id="1.8.1.8" evidence="1"/>
<dbReference type="InterPro" id="IPR036249">
    <property type="entry name" value="Thioredoxin-like_sf"/>
</dbReference>
<feature type="domain" description="Thioredoxin" evidence="8">
    <location>
        <begin position="1"/>
        <end position="154"/>
    </location>
</feature>
<evidence type="ECO:0000256" key="2">
    <source>
        <dbReference type="ARBA" id="ARBA00022737"/>
    </source>
</evidence>
<name>A0A7S0PW80_9EUKA</name>
<evidence type="ECO:0000256" key="1">
    <source>
        <dbReference type="ARBA" id="ARBA00012612"/>
    </source>
</evidence>
<evidence type="ECO:0000313" key="9">
    <source>
        <dbReference type="EMBL" id="CAD8601486.1"/>
    </source>
</evidence>
<evidence type="ECO:0000256" key="5">
    <source>
        <dbReference type="ARBA" id="ARBA00025782"/>
    </source>
</evidence>
<dbReference type="InterPro" id="IPR012336">
    <property type="entry name" value="Thioredoxin-like_fold"/>
</dbReference>
<dbReference type="Pfam" id="PF13905">
    <property type="entry name" value="Thioredoxin_8"/>
    <property type="match status" value="1"/>
</dbReference>
<dbReference type="InterPro" id="IPR013766">
    <property type="entry name" value="Thioredoxin_domain"/>
</dbReference>
<comment type="similarity">
    <text evidence="5">Belongs to the nucleoredoxin family.</text>
</comment>
<protein>
    <recommendedName>
        <fullName evidence="1">protein-disulfide reductase</fullName>
        <ecNumber evidence="1">1.8.1.8</ecNumber>
    </recommendedName>
</protein>
<dbReference type="PROSITE" id="PS51352">
    <property type="entry name" value="THIOREDOXIN_2"/>
    <property type="match status" value="1"/>
</dbReference>
<dbReference type="GO" id="GO:0047134">
    <property type="term" value="F:protein-disulfide reductase [NAD(P)H] activity"/>
    <property type="evidence" value="ECO:0007669"/>
    <property type="project" value="UniProtKB-EC"/>
</dbReference>
<evidence type="ECO:0000259" key="8">
    <source>
        <dbReference type="PROSITE" id="PS51352"/>
    </source>
</evidence>
<keyword evidence="4" id="KW-0520">NAD</keyword>
<dbReference type="Gene3D" id="3.40.30.10">
    <property type="entry name" value="Glutaredoxin"/>
    <property type="match status" value="1"/>
</dbReference>
<evidence type="ECO:0000256" key="3">
    <source>
        <dbReference type="ARBA" id="ARBA00023002"/>
    </source>
</evidence>
<dbReference type="PANTHER" id="PTHR13871">
    <property type="entry name" value="THIOREDOXIN"/>
    <property type="match status" value="1"/>
</dbReference>
<dbReference type="AlphaFoldDB" id="A0A7S0PW80"/>
<gene>
    <name evidence="9" type="ORF">CPEL01642_LOCUS4817</name>
</gene>
<sequence>MALSDIVGTSSYLATDGKTSCDLAAVVGDASLIGLYFSAHWCGPCRGFTPKLVTFVEMLAEEGIRFPVVFASSDRDEKTFQAYFAEMKGDSWHAFPHADARIEELKKKYAVSGIPWLVVLNAKTGELVVNEADTDVPKGTAAYQQWLVTIAHGK</sequence>
<dbReference type="EMBL" id="HBEY01009958">
    <property type="protein sequence ID" value="CAD8601486.1"/>
    <property type="molecule type" value="Transcribed_RNA"/>
</dbReference>
<keyword evidence="3" id="KW-0560">Oxidoreductase</keyword>
<reference evidence="9" key="1">
    <citation type="submission" date="2021-01" db="EMBL/GenBank/DDBJ databases">
        <authorList>
            <person name="Corre E."/>
            <person name="Pelletier E."/>
            <person name="Niang G."/>
            <person name="Scheremetjew M."/>
            <person name="Finn R."/>
            <person name="Kale V."/>
            <person name="Holt S."/>
            <person name="Cochrane G."/>
            <person name="Meng A."/>
            <person name="Brown T."/>
            <person name="Cohen L."/>
        </authorList>
    </citation>
    <scope>NUCLEOTIDE SEQUENCE</scope>
    <source>
        <strain evidence="9">PLY182g</strain>
    </source>
</reference>
<accession>A0A7S0PW80</accession>